<dbReference type="GO" id="GO:0004806">
    <property type="term" value="F:triacylglycerol lipase activity"/>
    <property type="evidence" value="ECO:0007669"/>
    <property type="project" value="TreeGrafter"/>
</dbReference>
<keyword evidence="3" id="KW-1185">Reference proteome</keyword>
<reference evidence="2" key="1">
    <citation type="journal article" date="2020" name="Stud. Mycol.">
        <title>101 Dothideomycetes genomes: a test case for predicting lifestyles and emergence of pathogens.</title>
        <authorList>
            <person name="Haridas S."/>
            <person name="Albert R."/>
            <person name="Binder M."/>
            <person name="Bloem J."/>
            <person name="Labutti K."/>
            <person name="Salamov A."/>
            <person name="Andreopoulos B."/>
            <person name="Baker S."/>
            <person name="Barry K."/>
            <person name="Bills G."/>
            <person name="Bluhm B."/>
            <person name="Cannon C."/>
            <person name="Castanera R."/>
            <person name="Culley D."/>
            <person name="Daum C."/>
            <person name="Ezra D."/>
            <person name="Gonzalez J."/>
            <person name="Henrissat B."/>
            <person name="Kuo A."/>
            <person name="Liang C."/>
            <person name="Lipzen A."/>
            <person name="Lutzoni F."/>
            <person name="Magnuson J."/>
            <person name="Mondo S."/>
            <person name="Nolan M."/>
            <person name="Ohm R."/>
            <person name="Pangilinan J."/>
            <person name="Park H.-J."/>
            <person name="Ramirez L."/>
            <person name="Alfaro M."/>
            <person name="Sun H."/>
            <person name="Tritt A."/>
            <person name="Yoshinaga Y."/>
            <person name="Zwiers L.-H."/>
            <person name="Turgeon B."/>
            <person name="Goodwin S."/>
            <person name="Spatafora J."/>
            <person name="Crous P."/>
            <person name="Grigoriev I."/>
        </authorList>
    </citation>
    <scope>NUCLEOTIDE SEQUENCE</scope>
    <source>
        <strain evidence="2">CBS 101060</strain>
    </source>
</reference>
<evidence type="ECO:0000313" key="3">
    <source>
        <dbReference type="Proteomes" id="UP000799429"/>
    </source>
</evidence>
<comment type="caution">
    <text evidence="2">The sequence shown here is derived from an EMBL/GenBank/DDBJ whole genome shotgun (WGS) entry which is preliminary data.</text>
</comment>
<accession>A0A9P4S9K6</accession>
<dbReference type="PANTHER" id="PTHR23025">
    <property type="entry name" value="TRIACYLGLYCEROL LIPASE"/>
    <property type="match status" value="1"/>
</dbReference>
<dbReference type="Pfam" id="PF07859">
    <property type="entry name" value="Abhydrolase_3"/>
    <property type="match status" value="2"/>
</dbReference>
<dbReference type="InterPro" id="IPR013094">
    <property type="entry name" value="AB_hydrolase_3"/>
</dbReference>
<dbReference type="Gene3D" id="3.40.50.1820">
    <property type="entry name" value="alpha/beta hydrolase"/>
    <property type="match status" value="1"/>
</dbReference>
<feature type="domain" description="Alpha/beta hydrolase fold-3" evidence="1">
    <location>
        <begin position="227"/>
        <end position="344"/>
    </location>
</feature>
<dbReference type="GO" id="GO:0005829">
    <property type="term" value="C:cytosol"/>
    <property type="evidence" value="ECO:0007669"/>
    <property type="project" value="TreeGrafter"/>
</dbReference>
<feature type="domain" description="Alpha/beta hydrolase fold-3" evidence="1">
    <location>
        <begin position="83"/>
        <end position="177"/>
    </location>
</feature>
<gene>
    <name evidence="2" type="ORF">M501DRAFT_936817</name>
</gene>
<name>A0A9P4S9K6_9PEZI</name>
<dbReference type="EMBL" id="MU006098">
    <property type="protein sequence ID" value="KAF2837710.1"/>
    <property type="molecule type" value="Genomic_DNA"/>
</dbReference>
<organism evidence="2 3">
    <name type="scientific">Patellaria atrata CBS 101060</name>
    <dbReference type="NCBI Taxonomy" id="1346257"/>
    <lineage>
        <taxon>Eukaryota</taxon>
        <taxon>Fungi</taxon>
        <taxon>Dikarya</taxon>
        <taxon>Ascomycota</taxon>
        <taxon>Pezizomycotina</taxon>
        <taxon>Dothideomycetes</taxon>
        <taxon>Dothideomycetes incertae sedis</taxon>
        <taxon>Patellariales</taxon>
        <taxon>Patellariaceae</taxon>
        <taxon>Patellaria</taxon>
    </lineage>
</organism>
<dbReference type="OrthoDB" id="433474at2759"/>
<protein>
    <submittedName>
        <fullName evidence="2">Alpha/beta-hydrolase</fullName>
    </submittedName>
</protein>
<proteinExistence type="predicted"/>
<evidence type="ECO:0000313" key="2">
    <source>
        <dbReference type="EMBL" id="KAF2837710.1"/>
    </source>
</evidence>
<dbReference type="SUPFAM" id="SSF53474">
    <property type="entry name" value="alpha/beta-Hydrolases"/>
    <property type="match status" value="1"/>
</dbReference>
<dbReference type="GO" id="GO:0019433">
    <property type="term" value="P:triglyceride catabolic process"/>
    <property type="evidence" value="ECO:0007669"/>
    <property type="project" value="TreeGrafter"/>
</dbReference>
<sequence length="391" mass="43711">MARVKKAPRPRWVLSLQANFWRSLMEIGMFLHRIAPPRPPPPNFKRTIKAKVSPNPGPIVLNFYVPSDYEAQRRLKGKKYPVVVNFHGGGYTLGSASDDARWAHTVVDEVGAVVVSVDYRRAPEHPFPTAVEDGSDAVLWLAEHHRELSIDPERIAVSGFSCGGNMAFTVPLRLQGELLSESYQEEVGLAESNPIVTTGSSSMAPSKESFVTKSLPGPDGKTIIHVRKEVNIKAIVAFYPPTDYTQTREQRRTTCIRADQELSAVFTDLFDESYLYPVTMDLTNPFLSPGVAPDDMLVLLPEDIVLFCCEWDMLLHEGEQFRDRLNGLGKKVKYTMVPGVPHGWDKAPNPLRPTPGVLQHYLSACAELRRVFGTEGEAALKRRRRRSSFVA</sequence>
<dbReference type="Proteomes" id="UP000799429">
    <property type="component" value="Unassembled WGS sequence"/>
</dbReference>
<dbReference type="InterPro" id="IPR029058">
    <property type="entry name" value="AB_hydrolase_fold"/>
</dbReference>
<dbReference type="PANTHER" id="PTHR23025:SF4">
    <property type="entry name" value="ALPHA_BETA HYDROLASE FOLD-3 DOMAIN-CONTAINING PROTEIN"/>
    <property type="match status" value="1"/>
</dbReference>
<dbReference type="GO" id="GO:0004771">
    <property type="term" value="F:sterol ester esterase activity"/>
    <property type="evidence" value="ECO:0007669"/>
    <property type="project" value="TreeGrafter"/>
</dbReference>
<dbReference type="AlphaFoldDB" id="A0A9P4S9K6"/>
<evidence type="ECO:0000259" key="1">
    <source>
        <dbReference type="Pfam" id="PF07859"/>
    </source>
</evidence>